<dbReference type="InterPro" id="IPR014710">
    <property type="entry name" value="RmlC-like_jellyroll"/>
</dbReference>
<sequence>MSRITSVQNLKNTYAVMQPDMSLALEEVCPELYPSLDENYNGFKNHSLVACHEFDADWGSWEMHPAGDELVVLMSGRVTMILLNGETETSLSLEEPGSYVVVPKGLWHTALIAEPTKMLFMTPGEGTLHAEVPPKP</sequence>
<gene>
    <name evidence="1" type="ORF">R0137_05780</name>
</gene>
<evidence type="ECO:0000313" key="2">
    <source>
        <dbReference type="Proteomes" id="UP001626549"/>
    </source>
</evidence>
<dbReference type="Gene3D" id="2.60.120.10">
    <property type="entry name" value="Jelly Rolls"/>
    <property type="match status" value="1"/>
</dbReference>
<organism evidence="1 2">
    <name type="scientific">Congregibacter brevis</name>
    <dbReference type="NCBI Taxonomy" id="3081201"/>
    <lineage>
        <taxon>Bacteria</taxon>
        <taxon>Pseudomonadati</taxon>
        <taxon>Pseudomonadota</taxon>
        <taxon>Gammaproteobacteria</taxon>
        <taxon>Cellvibrionales</taxon>
        <taxon>Halieaceae</taxon>
        <taxon>Congregibacter</taxon>
    </lineage>
</organism>
<protein>
    <submittedName>
        <fullName evidence="1">Cupin</fullName>
    </submittedName>
</protein>
<dbReference type="EMBL" id="CP136865">
    <property type="protein sequence ID" value="WOJ98083.1"/>
    <property type="molecule type" value="Genomic_DNA"/>
</dbReference>
<dbReference type="SUPFAM" id="SSF51182">
    <property type="entry name" value="RmlC-like cupins"/>
    <property type="match status" value="1"/>
</dbReference>
<evidence type="ECO:0000313" key="1">
    <source>
        <dbReference type="EMBL" id="WOJ98083.1"/>
    </source>
</evidence>
<reference evidence="1 2" key="1">
    <citation type="submission" date="2023-10" db="EMBL/GenBank/DDBJ databases">
        <title>Two novel species belonging to the OM43/NOR5 clade.</title>
        <authorList>
            <person name="Park M."/>
        </authorList>
    </citation>
    <scope>NUCLEOTIDE SEQUENCE [LARGE SCALE GENOMIC DNA]</scope>
    <source>
        <strain evidence="1 2">IMCC45268</strain>
    </source>
</reference>
<dbReference type="RefSeq" id="WP_407329266.1">
    <property type="nucleotide sequence ID" value="NZ_CP136865.1"/>
</dbReference>
<dbReference type="InterPro" id="IPR011051">
    <property type="entry name" value="RmlC_Cupin_sf"/>
</dbReference>
<accession>A0ABZ0IEX8</accession>
<proteinExistence type="predicted"/>
<keyword evidence="2" id="KW-1185">Reference proteome</keyword>
<name>A0ABZ0IEX8_9GAMM</name>
<dbReference type="Proteomes" id="UP001626549">
    <property type="component" value="Chromosome"/>
</dbReference>